<dbReference type="GO" id="GO:0006935">
    <property type="term" value="P:chemotaxis"/>
    <property type="evidence" value="ECO:0007669"/>
    <property type="project" value="UniProtKB-UniRule"/>
</dbReference>
<dbReference type="HAMAP" id="MF_01440">
    <property type="entry name" value="CheD"/>
    <property type="match status" value="1"/>
</dbReference>
<name>A0A3P1SMU8_9GAMM</name>
<proteinExistence type="inferred from homology"/>
<dbReference type="Proteomes" id="UP000267535">
    <property type="component" value="Unassembled WGS sequence"/>
</dbReference>
<reference evidence="4 5" key="1">
    <citation type="submission" date="2018-11" db="EMBL/GenBank/DDBJ databases">
        <title>The draft genome sequence of Amphritea balenae JAMM 1525T.</title>
        <authorList>
            <person name="Fang Z."/>
            <person name="Zhang Y."/>
            <person name="Han X."/>
        </authorList>
    </citation>
    <scope>NUCLEOTIDE SEQUENCE [LARGE SCALE GENOMIC DNA]</scope>
    <source>
        <strain evidence="4 5">JAMM 1525</strain>
    </source>
</reference>
<evidence type="ECO:0000256" key="1">
    <source>
        <dbReference type="ARBA" id="ARBA00022500"/>
    </source>
</evidence>
<dbReference type="SUPFAM" id="SSF64438">
    <property type="entry name" value="CNF1/YfiH-like putative cysteine hydrolases"/>
    <property type="match status" value="1"/>
</dbReference>
<comment type="similarity">
    <text evidence="3">Belongs to the CheD family.</text>
</comment>
<dbReference type="CDD" id="cd16352">
    <property type="entry name" value="CheD"/>
    <property type="match status" value="1"/>
</dbReference>
<organism evidence="4 5">
    <name type="scientific">Amphritea balenae</name>
    <dbReference type="NCBI Taxonomy" id="452629"/>
    <lineage>
        <taxon>Bacteria</taxon>
        <taxon>Pseudomonadati</taxon>
        <taxon>Pseudomonadota</taxon>
        <taxon>Gammaproteobacteria</taxon>
        <taxon>Oceanospirillales</taxon>
        <taxon>Oceanospirillaceae</taxon>
        <taxon>Amphritea</taxon>
    </lineage>
</organism>
<dbReference type="AlphaFoldDB" id="A0A3P1SMU8"/>
<dbReference type="Pfam" id="PF03975">
    <property type="entry name" value="CheD"/>
    <property type="match status" value="1"/>
</dbReference>
<evidence type="ECO:0000256" key="2">
    <source>
        <dbReference type="ARBA" id="ARBA00022801"/>
    </source>
</evidence>
<keyword evidence="5" id="KW-1185">Reference proteome</keyword>
<comment type="catalytic activity">
    <reaction evidence="3">
        <text>L-glutaminyl-[protein] + H2O = L-glutamyl-[protein] + NH4(+)</text>
        <dbReference type="Rhea" id="RHEA:16441"/>
        <dbReference type="Rhea" id="RHEA-COMP:10207"/>
        <dbReference type="Rhea" id="RHEA-COMP:10208"/>
        <dbReference type="ChEBI" id="CHEBI:15377"/>
        <dbReference type="ChEBI" id="CHEBI:28938"/>
        <dbReference type="ChEBI" id="CHEBI:29973"/>
        <dbReference type="ChEBI" id="CHEBI:30011"/>
        <dbReference type="EC" id="3.5.1.44"/>
    </reaction>
</comment>
<dbReference type="PANTHER" id="PTHR35147:SF2">
    <property type="entry name" value="CHEMORECEPTOR GLUTAMINE DEAMIDASE CHED-RELATED"/>
    <property type="match status" value="1"/>
</dbReference>
<dbReference type="OrthoDB" id="9807202at2"/>
<evidence type="ECO:0000313" key="4">
    <source>
        <dbReference type="EMBL" id="RRC98478.1"/>
    </source>
</evidence>
<dbReference type="PANTHER" id="PTHR35147">
    <property type="entry name" value="CHEMORECEPTOR GLUTAMINE DEAMIDASE CHED-RELATED"/>
    <property type="match status" value="1"/>
</dbReference>
<keyword evidence="1 3" id="KW-0145">Chemotaxis</keyword>
<keyword evidence="2 3" id="KW-0378">Hydrolase</keyword>
<comment type="caution">
    <text evidence="4">The sequence shown here is derived from an EMBL/GenBank/DDBJ whole genome shotgun (WGS) entry which is preliminary data.</text>
</comment>
<sequence>MNTANSFWEPQWQCQAFKISPGEYKVTDEPVVLTTVLGSCISACLHDPLLNFGGMNHFMLPDASSNSDPEQPLRYGLFAMEKLINKMMKLGSDRNNLEIKVCGGGEMMQWKTKIGRQNIDFIESFINRDGLKLTASDLGGSSPRKVAFFPTTGRLLIKKIKPQLASQLALEEQQYQSQVQVQQQLNSPDILLFGRES</sequence>
<dbReference type="Gene3D" id="3.30.1330.200">
    <property type="match status" value="1"/>
</dbReference>
<protein>
    <recommendedName>
        <fullName evidence="3">Probable chemoreceptor glutamine deamidase CheD</fullName>
        <ecNumber evidence="3">3.5.1.44</ecNumber>
    </recommendedName>
</protein>
<accession>A0A3P1SMU8</accession>
<dbReference type="EMBL" id="RQXV01000007">
    <property type="protein sequence ID" value="RRC98478.1"/>
    <property type="molecule type" value="Genomic_DNA"/>
</dbReference>
<evidence type="ECO:0000256" key="3">
    <source>
        <dbReference type="HAMAP-Rule" id="MF_01440"/>
    </source>
</evidence>
<evidence type="ECO:0000313" key="5">
    <source>
        <dbReference type="Proteomes" id="UP000267535"/>
    </source>
</evidence>
<dbReference type="EC" id="3.5.1.44" evidence="3"/>
<comment type="function">
    <text evidence="3">Probably deamidates glutamine residues to glutamate on methyl-accepting chemotaxis receptors (MCPs), playing an important role in chemotaxis.</text>
</comment>
<gene>
    <name evidence="3" type="primary">cheD</name>
    <name evidence="4" type="ORF">EHS89_12715</name>
</gene>
<dbReference type="InterPro" id="IPR038592">
    <property type="entry name" value="CheD-like_sf"/>
</dbReference>
<dbReference type="InterPro" id="IPR005659">
    <property type="entry name" value="Chemorcpt_Glu_NH3ase_CheD"/>
</dbReference>
<dbReference type="GO" id="GO:0050568">
    <property type="term" value="F:protein-glutamine glutaminase activity"/>
    <property type="evidence" value="ECO:0007669"/>
    <property type="project" value="UniProtKB-UniRule"/>
</dbReference>
<dbReference type="RefSeq" id="WP_124926539.1">
    <property type="nucleotide sequence ID" value="NZ_BMOH01000002.1"/>
</dbReference>
<dbReference type="InterPro" id="IPR011324">
    <property type="entry name" value="Cytotoxic_necrot_fac-like_cat"/>
</dbReference>